<organism evidence="1 2">
    <name type="scientific">Aestuariibaculum sediminum</name>
    <dbReference type="NCBI Taxonomy" id="2770637"/>
    <lineage>
        <taxon>Bacteria</taxon>
        <taxon>Pseudomonadati</taxon>
        <taxon>Bacteroidota</taxon>
        <taxon>Flavobacteriia</taxon>
        <taxon>Flavobacteriales</taxon>
        <taxon>Flavobacteriaceae</taxon>
    </lineage>
</organism>
<proteinExistence type="predicted"/>
<evidence type="ECO:0000313" key="1">
    <source>
        <dbReference type="EMBL" id="MBD0831892.1"/>
    </source>
</evidence>
<dbReference type="RefSeq" id="WP_188229677.1">
    <property type="nucleotide sequence ID" value="NZ_JACVXB010000002.1"/>
</dbReference>
<dbReference type="PROSITE" id="PS51257">
    <property type="entry name" value="PROKAR_LIPOPROTEIN"/>
    <property type="match status" value="1"/>
</dbReference>
<sequence length="272" mass="29355">MKKLSILLCTAMAFVACENSQEELDLLEIPLTSSINQIEIVEGVGIGDIITLGMSRNEVSSVVENGNCDSGDQCTFRLTPETAMITVTFNANNVVSGIEINQSGVAADNQWQTAQGVSDGMAPEDVANLYSGAEISTQYPYTYVNVKNLGYTYIYSQTCTYAGCNTLVSHYIYNSDSTSQDNRVVVGEIVISNSSRKTVNYTAEIEINKPDGSVAGVNMSITIPGRSSITINPISVVDINGPLGTYNYKVDLLDKKGRIKDTQFGSFALQSQ</sequence>
<keyword evidence="2" id="KW-1185">Reference proteome</keyword>
<name>A0A8J6PZV4_9FLAO</name>
<evidence type="ECO:0000313" key="2">
    <source>
        <dbReference type="Proteomes" id="UP000600588"/>
    </source>
</evidence>
<dbReference type="Proteomes" id="UP000600588">
    <property type="component" value="Unassembled WGS sequence"/>
</dbReference>
<reference evidence="1 2" key="1">
    <citation type="submission" date="2020-09" db="EMBL/GenBank/DDBJ databases">
        <title>TT11 complete genome.</title>
        <authorList>
            <person name="Wu Z."/>
        </authorList>
    </citation>
    <scope>NUCLEOTIDE SEQUENCE [LARGE SCALE GENOMIC DNA]</scope>
    <source>
        <strain evidence="1 2">TT11</strain>
    </source>
</reference>
<gene>
    <name evidence="1" type="ORF">ICJ83_07085</name>
</gene>
<accession>A0A8J6PZV4</accession>
<dbReference type="EMBL" id="JACVXB010000002">
    <property type="protein sequence ID" value="MBD0831892.1"/>
    <property type="molecule type" value="Genomic_DNA"/>
</dbReference>
<dbReference type="AlphaFoldDB" id="A0A8J6PZV4"/>
<comment type="caution">
    <text evidence="1">The sequence shown here is derived from an EMBL/GenBank/DDBJ whole genome shotgun (WGS) entry which is preliminary data.</text>
</comment>
<protein>
    <submittedName>
        <fullName evidence="1">Uncharacterized protein</fullName>
    </submittedName>
</protein>